<evidence type="ECO:0000313" key="3">
    <source>
        <dbReference type="Proteomes" id="UP000594262"/>
    </source>
</evidence>
<sequence>MVLKTKKEKKALVADAVDQRPKRYWEGEEEIVPYLTSKDFLKAFKKLRVRDTTYIKTKDVQEFLNIFFGGTDSQENEAIYLTKFIKTFVTYYTHSKARWVDLADMFRYLEPFLLPHAFSDVRGRLKYSSVDVMQIWTYYNDDHTDTMDGDEIMVFVFDMLQNPKQRCNPKIIDSLTAKLIELSGEEEVTLRGFSKLLPLEDSIMDQYKDITKLDRKATLRVLAFYDQNDEGAIDGCELYALIKDVLESNGHKDPYNMEVILEKQEYLKEAGCLTPSGALDYTKTDIVFALGTEKASEEVV</sequence>
<dbReference type="Gene3D" id="1.10.238.10">
    <property type="entry name" value="EF-hand"/>
    <property type="match status" value="1"/>
</dbReference>
<organism evidence="2 3">
    <name type="scientific">Clytia hemisphaerica</name>
    <dbReference type="NCBI Taxonomy" id="252671"/>
    <lineage>
        <taxon>Eukaryota</taxon>
        <taxon>Metazoa</taxon>
        <taxon>Cnidaria</taxon>
        <taxon>Hydrozoa</taxon>
        <taxon>Hydroidolina</taxon>
        <taxon>Leptothecata</taxon>
        <taxon>Obeliida</taxon>
        <taxon>Clytiidae</taxon>
        <taxon>Clytia</taxon>
    </lineage>
</organism>
<protein>
    <recommendedName>
        <fullName evidence="4">EF-hand domain-containing protein</fullName>
    </recommendedName>
</protein>
<dbReference type="GO" id="GO:0005634">
    <property type="term" value="C:nucleus"/>
    <property type="evidence" value="ECO:0007669"/>
    <property type="project" value="TreeGrafter"/>
</dbReference>
<dbReference type="AlphaFoldDB" id="A0A7M5V6N8"/>
<dbReference type="PROSITE" id="PS00018">
    <property type="entry name" value="EF_HAND_1"/>
    <property type="match status" value="1"/>
</dbReference>
<dbReference type="SUPFAM" id="SSF47473">
    <property type="entry name" value="EF-hand"/>
    <property type="match status" value="1"/>
</dbReference>
<accession>A0A7M5V6N8</accession>
<proteinExistence type="predicted"/>
<reference evidence="2" key="1">
    <citation type="submission" date="2021-01" db="UniProtKB">
        <authorList>
            <consortium name="EnsemblMetazoa"/>
        </authorList>
    </citation>
    <scope>IDENTIFICATION</scope>
</reference>
<name>A0A7M5V6N8_9CNID</name>
<dbReference type="GO" id="GO:0005829">
    <property type="term" value="C:cytosol"/>
    <property type="evidence" value="ECO:0007669"/>
    <property type="project" value="TreeGrafter"/>
</dbReference>
<dbReference type="PANTHER" id="PTHR19972:SF10">
    <property type="entry name" value="CALBINDIN-32"/>
    <property type="match status" value="1"/>
</dbReference>
<dbReference type="InterPro" id="IPR018247">
    <property type="entry name" value="EF_Hand_1_Ca_BS"/>
</dbReference>
<dbReference type="GO" id="GO:0045202">
    <property type="term" value="C:synapse"/>
    <property type="evidence" value="ECO:0007669"/>
    <property type="project" value="TreeGrafter"/>
</dbReference>
<dbReference type="Proteomes" id="UP000594262">
    <property type="component" value="Unplaced"/>
</dbReference>
<keyword evidence="1" id="KW-0106">Calcium</keyword>
<evidence type="ECO:0008006" key="4">
    <source>
        <dbReference type="Google" id="ProtNLM"/>
    </source>
</evidence>
<dbReference type="PANTHER" id="PTHR19972">
    <property type="entry name" value="CALBINDIN"/>
    <property type="match status" value="1"/>
</dbReference>
<dbReference type="GO" id="GO:0051480">
    <property type="term" value="P:regulation of cytosolic calcium ion concentration"/>
    <property type="evidence" value="ECO:0007669"/>
    <property type="project" value="TreeGrafter"/>
</dbReference>
<dbReference type="GO" id="GO:0043005">
    <property type="term" value="C:neuron projection"/>
    <property type="evidence" value="ECO:0007669"/>
    <property type="project" value="TreeGrafter"/>
</dbReference>
<evidence type="ECO:0000313" key="2">
    <source>
        <dbReference type="EnsemblMetazoa" id="CLYHEMP012316.1"/>
    </source>
</evidence>
<dbReference type="GO" id="GO:0005509">
    <property type="term" value="F:calcium ion binding"/>
    <property type="evidence" value="ECO:0007669"/>
    <property type="project" value="TreeGrafter"/>
</dbReference>
<evidence type="ECO:0000256" key="1">
    <source>
        <dbReference type="ARBA" id="ARBA00022837"/>
    </source>
</evidence>
<dbReference type="EnsemblMetazoa" id="CLYHEMT012316.1">
    <property type="protein sequence ID" value="CLYHEMP012316.1"/>
    <property type="gene ID" value="CLYHEMG012316"/>
</dbReference>
<keyword evidence="3" id="KW-1185">Reference proteome</keyword>
<dbReference type="InterPro" id="IPR011992">
    <property type="entry name" value="EF-hand-dom_pair"/>
</dbReference>
<dbReference type="InterPro" id="IPR051001">
    <property type="entry name" value="Calbindin_Ca-bind"/>
</dbReference>
<dbReference type="OrthoDB" id="428774at2759"/>